<reference evidence="2 3" key="1">
    <citation type="journal article" date="2018" name="Genome Res.">
        <title>The genomic architecture and molecular evolution of ant odorant receptors.</title>
        <authorList>
            <person name="McKenzie S.K."/>
            <person name="Kronauer D.J.C."/>
        </authorList>
    </citation>
    <scope>NUCLEOTIDE SEQUENCE [LARGE SCALE GENOMIC DNA]</scope>
    <source>
        <strain evidence="2">Clonal line C1</strain>
    </source>
</reference>
<protein>
    <recommendedName>
        <fullName evidence="1">C2H2-type domain-containing protein</fullName>
    </recommendedName>
</protein>
<evidence type="ECO:0000313" key="2">
    <source>
        <dbReference type="EMBL" id="RLU18849.1"/>
    </source>
</evidence>
<dbReference type="AlphaFoldDB" id="A0A3L8DG14"/>
<evidence type="ECO:0000313" key="3">
    <source>
        <dbReference type="Proteomes" id="UP000279307"/>
    </source>
</evidence>
<sequence>MVGKNKSIVEKKEEMCHSLGIMSVGIIDMASYVEYRCSACKKEIKNTAVQCKKCIKLFYHPGCVNKHRVYNKHQELLKCEGPFEEINIESDKEDMRRAVTGGNSEERKGFVEFTGVAGVGASVSGSSKKPLSIDIKIDWLMETVKEMKDEVAGKKELRVMIREIISSELEIVKQELKQEIYELRKKIQGGITEVTENTHRSYSDVVLERKKESVIIVQSKKQQESEVTRKLVKERIDVKNMAVGITQLRKGNKGSVILGCDNEGEMMKLKASVQDKLGEDYNIMEPKGVKPKIKIVNVGEEEMALEEESLMNVIRKQNKIDGNREGCHMRMIKKIVKEKRDDVKYRKGGEIGSLILEVDEETHESLIAHKQKIQQQVMKKMNPAVLVLSETRLIADIEDNEVNIPGYSVVRCDAENRYTGGVMMHRADLGGVAAQRAGLGGSAAQRAGLGRPELESSGRGMVPTVSRAALIYPQTLGPGGRDAWWNRSGSTALWYAVPAASRAGALRGASGVASSCVTSQLLLPTDFPRRLEFCDLLTDK</sequence>
<feature type="domain" description="C2H2-type" evidence="1">
    <location>
        <begin position="51"/>
        <end position="73"/>
    </location>
</feature>
<gene>
    <name evidence="2" type="ORF">DMN91_009207</name>
</gene>
<proteinExistence type="predicted"/>
<dbReference type="InterPro" id="IPR013087">
    <property type="entry name" value="Znf_C2H2_type"/>
</dbReference>
<organism evidence="2 3">
    <name type="scientific">Ooceraea biroi</name>
    <name type="common">Clonal raider ant</name>
    <name type="synonym">Cerapachys biroi</name>
    <dbReference type="NCBI Taxonomy" id="2015173"/>
    <lineage>
        <taxon>Eukaryota</taxon>
        <taxon>Metazoa</taxon>
        <taxon>Ecdysozoa</taxon>
        <taxon>Arthropoda</taxon>
        <taxon>Hexapoda</taxon>
        <taxon>Insecta</taxon>
        <taxon>Pterygota</taxon>
        <taxon>Neoptera</taxon>
        <taxon>Endopterygota</taxon>
        <taxon>Hymenoptera</taxon>
        <taxon>Apocrita</taxon>
        <taxon>Aculeata</taxon>
        <taxon>Formicoidea</taxon>
        <taxon>Formicidae</taxon>
        <taxon>Dorylinae</taxon>
        <taxon>Ooceraea</taxon>
    </lineage>
</organism>
<dbReference type="EMBL" id="QOIP01000009">
    <property type="protein sequence ID" value="RLU18849.1"/>
    <property type="molecule type" value="Genomic_DNA"/>
</dbReference>
<name>A0A3L8DG14_OOCBI</name>
<evidence type="ECO:0000259" key="1">
    <source>
        <dbReference type="PROSITE" id="PS00028"/>
    </source>
</evidence>
<dbReference type="OrthoDB" id="7554073at2759"/>
<feature type="non-terminal residue" evidence="2">
    <location>
        <position position="540"/>
    </location>
</feature>
<accession>A0A3L8DG14</accession>
<dbReference type="PROSITE" id="PS00028">
    <property type="entry name" value="ZINC_FINGER_C2H2_1"/>
    <property type="match status" value="1"/>
</dbReference>
<dbReference type="Proteomes" id="UP000279307">
    <property type="component" value="Chromosome 9"/>
</dbReference>
<comment type="caution">
    <text evidence="2">The sequence shown here is derived from an EMBL/GenBank/DDBJ whole genome shotgun (WGS) entry which is preliminary data.</text>
</comment>